<gene>
    <name evidence="1" type="ORF">OFBG_00993</name>
</gene>
<keyword evidence="2" id="KW-1185">Reference proteome</keyword>
<dbReference type="Proteomes" id="UP000005089">
    <property type="component" value="Unassembled WGS sequence"/>
</dbReference>
<evidence type="ECO:0000313" key="1">
    <source>
        <dbReference type="EMBL" id="EEO29965.1"/>
    </source>
</evidence>
<dbReference type="HOGENOM" id="CLU_076286_0_0_4"/>
<dbReference type="STRING" id="847.BRW83_1153"/>
<organism evidence="1 2">
    <name type="scientific">Oxalobacter formigenes OXCC13</name>
    <dbReference type="NCBI Taxonomy" id="556269"/>
    <lineage>
        <taxon>Bacteria</taxon>
        <taxon>Pseudomonadati</taxon>
        <taxon>Pseudomonadota</taxon>
        <taxon>Betaproteobacteria</taxon>
        <taxon>Burkholderiales</taxon>
        <taxon>Oxalobacteraceae</taxon>
        <taxon>Oxalobacter</taxon>
    </lineage>
</organism>
<name>C3X9T9_OXAFO</name>
<dbReference type="GeneID" id="77135040"/>
<protein>
    <recommendedName>
        <fullName evidence="3">DUF2612 domain-containing protein</fullName>
    </recommendedName>
</protein>
<dbReference type="EMBL" id="GG658170">
    <property type="protein sequence ID" value="EEO29965.1"/>
    <property type="molecule type" value="Genomic_DNA"/>
</dbReference>
<evidence type="ECO:0008006" key="3">
    <source>
        <dbReference type="Google" id="ProtNLM"/>
    </source>
</evidence>
<dbReference type="eggNOG" id="ENOG502ZC04">
    <property type="taxonomic scope" value="Bacteria"/>
</dbReference>
<dbReference type="OrthoDB" id="5465402at2"/>
<sequence length="226" mass="25219">MSDANKYTGRLAGHYVDLERFVQAIYESTQPFAELRSAAETLPLEFDIDTAVGVQLDAVGERVGVSRKLKTPLEGVYFAFDEDEVGFDEGVWKDDYDPSEGMVSLDDEFYRLVIKAKIAANSWDGTNDTLDDVLSIVFNEKIGTYASANDNQDMTMTIGLSGKRPTPILLELLTKGYLDVKPGGVRIDYYITATEDGPLFAFDVENEYFAGFDEGVWGEMHKVEEE</sequence>
<proteinExistence type="predicted"/>
<dbReference type="RefSeq" id="WP_005880780.1">
    <property type="nucleotide sequence ID" value="NZ_CP019430.1"/>
</dbReference>
<dbReference type="InterPro" id="IPR021283">
    <property type="entry name" value="Phage_Wedge1"/>
</dbReference>
<accession>C3X9T9</accession>
<reference evidence="1 2" key="1">
    <citation type="submission" date="2009-02" db="EMBL/GenBank/DDBJ databases">
        <title>The Genome Sequence of Oxalobacter formigenes OXCC13.</title>
        <authorList>
            <consortium name="The Broad Institute Genome Sequencing Platform"/>
            <person name="Ward D."/>
            <person name="Young S.K."/>
            <person name="Kodira C.D."/>
            <person name="Zeng Q."/>
            <person name="Koehrsen M."/>
            <person name="Alvarado L."/>
            <person name="Berlin A."/>
            <person name="Borenstein D."/>
            <person name="Chen Z."/>
            <person name="Engels R."/>
            <person name="Freedman E."/>
            <person name="Gellesch M."/>
            <person name="Goldberg J."/>
            <person name="Griggs A."/>
            <person name="Gujja S."/>
            <person name="Heiman D."/>
            <person name="Hepburn T."/>
            <person name="Howarth C."/>
            <person name="Jen D."/>
            <person name="Larson L."/>
            <person name="Lewis B."/>
            <person name="Mehta T."/>
            <person name="Park D."/>
            <person name="Pearson M."/>
            <person name="Roberts A."/>
            <person name="Saif S."/>
            <person name="Shea T."/>
            <person name="Shenoy N."/>
            <person name="Sisk P."/>
            <person name="Stolte C."/>
            <person name="Sykes S."/>
            <person name="Walk T."/>
            <person name="White J."/>
            <person name="Yandava C."/>
            <person name="Allison M.J."/>
            <person name="Lander E."/>
            <person name="Nusbaum C."/>
            <person name="Galagan J."/>
            <person name="Birren B."/>
        </authorList>
    </citation>
    <scope>NUCLEOTIDE SEQUENCE [LARGE SCALE GENOMIC DNA]</scope>
    <source>
        <strain evidence="1 2">OXCC13</strain>
    </source>
</reference>
<dbReference type="AlphaFoldDB" id="C3X9T9"/>
<evidence type="ECO:0000313" key="2">
    <source>
        <dbReference type="Proteomes" id="UP000005089"/>
    </source>
</evidence>
<dbReference type="Pfam" id="PF11041">
    <property type="entry name" value="Phage_Wedge1"/>
    <property type="match status" value="1"/>
</dbReference>